<accession>A0ABN1JSZ7</accession>
<sequence>MMCDRCNKNPATVHIVKIVNGKKEELNLCEKCANETQNITFNSGVDFVSPFSVQNILSGILDYMTKPQGEKDNYELKCSNCGTTYDEFKSKGLVGCSECYKSFDSSIIPIIKRIHGSTEHNGKIPKKSGESIIRRKKIDKFKKELQECVKREEYEKAAELRDKIKYLQEDNNEEG</sequence>
<dbReference type="InterPro" id="IPR036876">
    <property type="entry name" value="UVR_dom_sf"/>
</dbReference>
<dbReference type="Gene3D" id="4.10.860.10">
    <property type="entry name" value="UVR domain"/>
    <property type="match status" value="1"/>
</dbReference>
<dbReference type="EMBL" id="BAAACG010000017">
    <property type="protein sequence ID" value="GAA0745806.1"/>
    <property type="molecule type" value="Genomic_DNA"/>
</dbReference>
<keyword evidence="3" id="KW-1185">Reference proteome</keyword>
<dbReference type="Proteomes" id="UP001501510">
    <property type="component" value="Unassembled WGS sequence"/>
</dbReference>
<dbReference type="PANTHER" id="PTHR38430">
    <property type="entry name" value="PROTEIN-ARGININE KINASE ACTIVATOR PROTEIN"/>
    <property type="match status" value="1"/>
</dbReference>
<dbReference type="PIRSF" id="PIRSF015034">
    <property type="entry name" value="YacH"/>
    <property type="match status" value="1"/>
</dbReference>
<dbReference type="InterPro" id="IPR001943">
    <property type="entry name" value="UVR_dom"/>
</dbReference>
<gene>
    <name evidence="2" type="ORF">GCM10008906_32680</name>
</gene>
<dbReference type="SUPFAM" id="SSF46600">
    <property type="entry name" value="C-terminal UvrC-binding domain of UvrB"/>
    <property type="match status" value="1"/>
</dbReference>
<organism evidence="2 3">
    <name type="scientific">Clostridium oceanicum</name>
    <dbReference type="NCBI Taxonomy" id="1543"/>
    <lineage>
        <taxon>Bacteria</taxon>
        <taxon>Bacillati</taxon>
        <taxon>Bacillota</taxon>
        <taxon>Clostridia</taxon>
        <taxon>Eubacteriales</taxon>
        <taxon>Clostridiaceae</taxon>
        <taxon>Clostridium</taxon>
    </lineage>
</organism>
<evidence type="ECO:0000259" key="1">
    <source>
        <dbReference type="PROSITE" id="PS50151"/>
    </source>
</evidence>
<dbReference type="InterPro" id="IPR025542">
    <property type="entry name" value="YacH"/>
</dbReference>
<dbReference type="PROSITE" id="PS50151">
    <property type="entry name" value="UVR"/>
    <property type="match status" value="1"/>
</dbReference>
<dbReference type="Pfam" id="PF24734">
    <property type="entry name" value="DUF7685"/>
    <property type="match status" value="1"/>
</dbReference>
<evidence type="ECO:0000313" key="2">
    <source>
        <dbReference type="EMBL" id="GAA0745806.1"/>
    </source>
</evidence>
<feature type="domain" description="UVR" evidence="1">
    <location>
        <begin position="135"/>
        <end position="170"/>
    </location>
</feature>
<evidence type="ECO:0000313" key="3">
    <source>
        <dbReference type="Proteomes" id="UP001501510"/>
    </source>
</evidence>
<dbReference type="RefSeq" id="WP_343763349.1">
    <property type="nucleotide sequence ID" value="NZ_BAAACG010000017.1"/>
</dbReference>
<proteinExistence type="predicted"/>
<dbReference type="Pfam" id="PF02151">
    <property type="entry name" value="UVR"/>
    <property type="match status" value="1"/>
</dbReference>
<protein>
    <submittedName>
        <fullName evidence="2">UvrB/UvrC motif-containing protein</fullName>
    </submittedName>
</protein>
<dbReference type="PANTHER" id="PTHR38430:SF1">
    <property type="entry name" value="PROTEIN-ARGININE KINASE ACTIVATOR PROTEIN"/>
    <property type="match status" value="1"/>
</dbReference>
<dbReference type="InterPro" id="IPR056102">
    <property type="entry name" value="DUF7685"/>
</dbReference>
<reference evidence="2 3" key="1">
    <citation type="journal article" date="2019" name="Int. J. Syst. Evol. Microbiol.">
        <title>The Global Catalogue of Microorganisms (GCM) 10K type strain sequencing project: providing services to taxonomists for standard genome sequencing and annotation.</title>
        <authorList>
            <consortium name="The Broad Institute Genomics Platform"/>
            <consortium name="The Broad Institute Genome Sequencing Center for Infectious Disease"/>
            <person name="Wu L."/>
            <person name="Ma J."/>
        </authorList>
    </citation>
    <scope>NUCLEOTIDE SEQUENCE [LARGE SCALE GENOMIC DNA]</scope>
    <source>
        <strain evidence="2 3">JCM 1407</strain>
    </source>
</reference>
<comment type="caution">
    <text evidence="2">The sequence shown here is derived from an EMBL/GenBank/DDBJ whole genome shotgun (WGS) entry which is preliminary data.</text>
</comment>
<name>A0ABN1JSZ7_9CLOT</name>